<evidence type="ECO:0000313" key="4">
    <source>
        <dbReference type="RefSeq" id="XP_017783672.1"/>
    </source>
</evidence>
<dbReference type="Gene3D" id="3.40.50.300">
    <property type="entry name" value="P-loop containing nucleotide triphosphate hydrolases"/>
    <property type="match status" value="1"/>
</dbReference>
<reference evidence="4" key="1">
    <citation type="submission" date="2025-08" db="UniProtKB">
        <authorList>
            <consortium name="RefSeq"/>
        </authorList>
    </citation>
    <scope>IDENTIFICATION</scope>
    <source>
        <tissue evidence="4">Whole Larva</tissue>
    </source>
</reference>
<organism evidence="3 4">
    <name type="scientific">Nicrophorus vespilloides</name>
    <name type="common">Boreal carrion beetle</name>
    <dbReference type="NCBI Taxonomy" id="110193"/>
    <lineage>
        <taxon>Eukaryota</taxon>
        <taxon>Metazoa</taxon>
        <taxon>Ecdysozoa</taxon>
        <taxon>Arthropoda</taxon>
        <taxon>Hexapoda</taxon>
        <taxon>Insecta</taxon>
        <taxon>Pterygota</taxon>
        <taxon>Neoptera</taxon>
        <taxon>Endopterygota</taxon>
        <taxon>Coleoptera</taxon>
        <taxon>Polyphaga</taxon>
        <taxon>Staphyliniformia</taxon>
        <taxon>Silphidae</taxon>
        <taxon>Nicrophorinae</taxon>
        <taxon>Nicrophorus</taxon>
    </lineage>
</organism>
<dbReference type="InterPro" id="IPR031314">
    <property type="entry name" value="DNK_dom"/>
</dbReference>
<dbReference type="InterPro" id="IPR002624">
    <property type="entry name" value="DCK/DGK"/>
</dbReference>
<evidence type="ECO:0000313" key="3">
    <source>
        <dbReference type="Proteomes" id="UP000695000"/>
    </source>
</evidence>
<dbReference type="InterPro" id="IPR050566">
    <property type="entry name" value="Deoxyribonucleoside_kinase"/>
</dbReference>
<dbReference type="Proteomes" id="UP000695000">
    <property type="component" value="Unplaced"/>
</dbReference>
<accession>A0ABM1NA22</accession>
<proteinExistence type="inferred from homology"/>
<gene>
    <name evidence="4" type="primary">LOC108567605</name>
</gene>
<dbReference type="RefSeq" id="XP_017783672.1">
    <property type="nucleotide sequence ID" value="XM_017928183.1"/>
</dbReference>
<feature type="domain" description="Deoxynucleoside kinase" evidence="2">
    <location>
        <begin position="29"/>
        <end position="223"/>
    </location>
</feature>
<dbReference type="SUPFAM" id="SSF52540">
    <property type="entry name" value="P-loop containing nucleoside triphosphate hydrolases"/>
    <property type="match status" value="1"/>
</dbReference>
<dbReference type="InterPro" id="IPR027417">
    <property type="entry name" value="P-loop_NTPase"/>
</dbReference>
<dbReference type="PANTHER" id="PTHR10513:SF24">
    <property type="entry name" value="THYMIDINE KINASE 2, MITOCHONDRIAL"/>
    <property type="match status" value="1"/>
</dbReference>
<evidence type="ECO:0000256" key="1">
    <source>
        <dbReference type="ARBA" id="ARBA00007420"/>
    </source>
</evidence>
<name>A0ABM1NA22_NICVS</name>
<dbReference type="PIRSF" id="PIRSF000705">
    <property type="entry name" value="DNK"/>
    <property type="match status" value="1"/>
</dbReference>
<protein>
    <submittedName>
        <fullName evidence="4">Deoxynucleoside kinase-like</fullName>
    </submittedName>
</protein>
<comment type="similarity">
    <text evidence="1">Belongs to the DCK/DGK family.</text>
</comment>
<dbReference type="GeneID" id="108567605"/>
<keyword evidence="3" id="KW-1185">Reference proteome</keyword>
<dbReference type="Pfam" id="PF01712">
    <property type="entry name" value="dNK"/>
    <property type="match status" value="1"/>
</dbReference>
<dbReference type="CDD" id="cd01673">
    <property type="entry name" value="dNK"/>
    <property type="match status" value="1"/>
</dbReference>
<sequence length="239" mass="28446">MHLKKLLSKMAFAMTNRQYYLYPKKPFTILVEGNIGSGKSLFLNHFKRYPSMKVFDEPIHAWRDCGGHNLLDLMYKDPEKWGFSLQSYIQLTMLEQHVKPIKEPIKFMERSIFSARHCFVEKLMKDGMLTQESAAVLDEWYKWIINNVDIPVDLVVYMRTSPEIVMQRIKERNRQEEKNITYDFIKDLHEIHDTWLCDTKTDTKKLPLVILDGNVDKNNMEQEFRKYDSYIMDCISTLS</sequence>
<evidence type="ECO:0000259" key="2">
    <source>
        <dbReference type="Pfam" id="PF01712"/>
    </source>
</evidence>
<dbReference type="PANTHER" id="PTHR10513">
    <property type="entry name" value="DEOXYNUCLEOSIDE KINASE"/>
    <property type="match status" value="1"/>
</dbReference>